<dbReference type="InterPro" id="IPR036390">
    <property type="entry name" value="WH_DNA-bd_sf"/>
</dbReference>
<evidence type="ECO:0000259" key="5">
    <source>
        <dbReference type="PROSITE" id="PS51078"/>
    </source>
</evidence>
<dbReference type="PROSITE" id="PS51078">
    <property type="entry name" value="ICLR_ED"/>
    <property type="match status" value="1"/>
</dbReference>
<keyword evidence="2" id="KW-0238">DNA-binding</keyword>
<keyword evidence="7" id="KW-1185">Reference proteome</keyword>
<dbReference type="SUPFAM" id="SSF55781">
    <property type="entry name" value="GAF domain-like"/>
    <property type="match status" value="1"/>
</dbReference>
<dbReference type="Proteomes" id="UP001321486">
    <property type="component" value="Chromosome"/>
</dbReference>
<evidence type="ECO:0000256" key="3">
    <source>
        <dbReference type="ARBA" id="ARBA00023163"/>
    </source>
</evidence>
<dbReference type="InterPro" id="IPR014757">
    <property type="entry name" value="Tscrpt_reg_IclR_C"/>
</dbReference>
<organism evidence="6 7">
    <name type="scientific">Frondihabitans sucicola</name>
    <dbReference type="NCBI Taxonomy" id="1268041"/>
    <lineage>
        <taxon>Bacteria</taxon>
        <taxon>Bacillati</taxon>
        <taxon>Actinomycetota</taxon>
        <taxon>Actinomycetes</taxon>
        <taxon>Micrococcales</taxon>
        <taxon>Microbacteriaceae</taxon>
        <taxon>Frondihabitans</taxon>
    </lineage>
</organism>
<dbReference type="InterPro" id="IPR036388">
    <property type="entry name" value="WH-like_DNA-bd_sf"/>
</dbReference>
<evidence type="ECO:0000256" key="2">
    <source>
        <dbReference type="ARBA" id="ARBA00023125"/>
    </source>
</evidence>
<reference evidence="7" key="1">
    <citation type="journal article" date="2019" name="Int. J. Syst. Evol. Microbiol.">
        <title>The Global Catalogue of Microorganisms (GCM) 10K type strain sequencing project: providing services to taxonomists for standard genome sequencing and annotation.</title>
        <authorList>
            <consortium name="The Broad Institute Genomics Platform"/>
            <consortium name="The Broad Institute Genome Sequencing Center for Infectious Disease"/>
            <person name="Wu L."/>
            <person name="Ma J."/>
        </authorList>
    </citation>
    <scope>NUCLEOTIDE SEQUENCE [LARGE SCALE GENOMIC DNA]</scope>
    <source>
        <strain evidence="7">NBRC 108728</strain>
    </source>
</reference>
<dbReference type="Gene3D" id="3.30.450.40">
    <property type="match status" value="1"/>
</dbReference>
<keyword evidence="3" id="KW-0804">Transcription</keyword>
<dbReference type="PROSITE" id="PS51077">
    <property type="entry name" value="HTH_ICLR"/>
    <property type="match status" value="1"/>
</dbReference>
<evidence type="ECO:0000256" key="1">
    <source>
        <dbReference type="ARBA" id="ARBA00023015"/>
    </source>
</evidence>
<sequence>MSQSLARALQLLQALEDGPRSLDELAAGAEVHKTTVLRLLRTLEADRFVVHDEAHRYQLGSRVFELANAALSQRDVRQIARRHLELLNEATGQTVHLATREGDEVVYIDKLDAPQGCGCTRA</sequence>
<evidence type="ECO:0000259" key="4">
    <source>
        <dbReference type="PROSITE" id="PS51077"/>
    </source>
</evidence>
<protein>
    <recommendedName>
        <fullName evidence="8">IclR family transcriptional regulator</fullName>
    </recommendedName>
</protein>
<dbReference type="EMBL" id="AP027732">
    <property type="protein sequence ID" value="BDZ52194.1"/>
    <property type="molecule type" value="Genomic_DNA"/>
</dbReference>
<name>A0ABM8GUN9_9MICO</name>
<evidence type="ECO:0000313" key="7">
    <source>
        <dbReference type="Proteomes" id="UP001321486"/>
    </source>
</evidence>
<accession>A0ABM8GUN9</accession>
<evidence type="ECO:0008006" key="8">
    <source>
        <dbReference type="Google" id="ProtNLM"/>
    </source>
</evidence>
<dbReference type="InterPro" id="IPR050707">
    <property type="entry name" value="HTH_MetabolicPath_Reg"/>
</dbReference>
<feature type="domain" description="HTH iclR-type" evidence="4">
    <location>
        <begin position="2"/>
        <end position="61"/>
    </location>
</feature>
<dbReference type="Pfam" id="PF01614">
    <property type="entry name" value="IclR_C"/>
    <property type="match status" value="1"/>
</dbReference>
<dbReference type="PANTHER" id="PTHR30136:SF24">
    <property type="entry name" value="HTH-TYPE TRANSCRIPTIONAL REPRESSOR ALLR"/>
    <property type="match status" value="1"/>
</dbReference>
<dbReference type="InterPro" id="IPR029016">
    <property type="entry name" value="GAF-like_dom_sf"/>
</dbReference>
<keyword evidence="1" id="KW-0805">Transcription regulation</keyword>
<dbReference type="PANTHER" id="PTHR30136">
    <property type="entry name" value="HELIX-TURN-HELIX TRANSCRIPTIONAL REGULATOR, ICLR FAMILY"/>
    <property type="match status" value="1"/>
</dbReference>
<dbReference type="Gene3D" id="1.10.10.10">
    <property type="entry name" value="Winged helix-like DNA-binding domain superfamily/Winged helix DNA-binding domain"/>
    <property type="match status" value="1"/>
</dbReference>
<dbReference type="SMART" id="SM00346">
    <property type="entry name" value="HTH_ICLR"/>
    <property type="match status" value="1"/>
</dbReference>
<dbReference type="Pfam" id="PF09339">
    <property type="entry name" value="HTH_IclR"/>
    <property type="match status" value="1"/>
</dbReference>
<dbReference type="SUPFAM" id="SSF46785">
    <property type="entry name" value="Winged helix' DNA-binding domain"/>
    <property type="match status" value="1"/>
</dbReference>
<evidence type="ECO:0000313" key="6">
    <source>
        <dbReference type="EMBL" id="BDZ52194.1"/>
    </source>
</evidence>
<proteinExistence type="predicted"/>
<feature type="domain" description="IclR-ED" evidence="5">
    <location>
        <begin position="62"/>
        <end position="122"/>
    </location>
</feature>
<gene>
    <name evidence="6" type="ORF">GCM10025867_44350</name>
</gene>
<dbReference type="InterPro" id="IPR005471">
    <property type="entry name" value="Tscrpt_reg_IclR_N"/>
</dbReference>